<dbReference type="PANTHER" id="PTHR32329:SF2">
    <property type="entry name" value="BIFUNCTIONAL PROTEIN [INCLUDES 2-HYDROXYACYL-COA DEHYDRATASE (N-TER) AND ITS ACTIVATOR DOMAIN (C_TERM)"/>
    <property type="match status" value="1"/>
</dbReference>
<reference evidence="2 3" key="1">
    <citation type="submission" date="2016-02" db="EMBL/GenBank/DDBJ databases">
        <title>Draft Genome for Tepidibacillus decaturensis nov. sp. Strain Z9, an Anaerobic, Moderately Thermophilic and Heterotrophic Bacterium from Deep Subsurface of the Illinois Basin, USA.</title>
        <authorList>
            <person name="Dong Y."/>
            <person name="Chang J.Y."/>
            <person name="Sanford R."/>
            <person name="Fouke B.W."/>
        </authorList>
    </citation>
    <scope>NUCLEOTIDE SEQUENCE [LARGE SCALE GENOMIC DNA]</scope>
    <source>
        <strain evidence="2 3">Z9</strain>
    </source>
</reference>
<dbReference type="InterPro" id="IPR051805">
    <property type="entry name" value="Dehydratase_Activator_Redct"/>
</dbReference>
<dbReference type="RefSeq" id="WP_068725424.1">
    <property type="nucleotide sequence ID" value="NZ_LSKU01000001.1"/>
</dbReference>
<dbReference type="OrthoDB" id="9780120at2"/>
<keyword evidence="3" id="KW-1185">Reference proteome</keyword>
<dbReference type="Pfam" id="PF09989">
    <property type="entry name" value="DUF2229"/>
    <property type="match status" value="1"/>
</dbReference>
<evidence type="ECO:0000313" key="3">
    <source>
        <dbReference type="Proteomes" id="UP000070352"/>
    </source>
</evidence>
<evidence type="ECO:0000259" key="1">
    <source>
        <dbReference type="Pfam" id="PF09989"/>
    </source>
</evidence>
<protein>
    <recommendedName>
        <fullName evidence="1">DUF2229 domain-containing protein</fullName>
    </recommendedName>
</protein>
<gene>
    <name evidence="2" type="ORF">U473_08880</name>
</gene>
<dbReference type="STRING" id="1413211.U473_08880"/>
<organism evidence="2 3">
    <name type="scientific">Tepidibacillus decaturensis</name>
    <dbReference type="NCBI Taxonomy" id="1413211"/>
    <lineage>
        <taxon>Bacteria</taxon>
        <taxon>Bacillati</taxon>
        <taxon>Bacillota</taxon>
        <taxon>Bacilli</taxon>
        <taxon>Bacillales</taxon>
        <taxon>Bacillaceae</taxon>
        <taxon>Tepidibacillus</taxon>
    </lineage>
</organism>
<dbReference type="InterPro" id="IPR018709">
    <property type="entry name" value="CoA_activase_DUF2229"/>
</dbReference>
<sequence length="328" mass="38044">MKIGIPRALLYYYYVPFWKKFFEELKMEVIISEETNKVIVDKGVKESVPEICVPIKLFVGHAIQLLKQNVDYIFVPRMVSITKGEYFCPKFMGLPDMMKHGLEKMEDKILTCYIQSNSDDISDYKNYLSLAKSLGVNEEQIQNAAKVASEEWLTFRMYNKLGYTVPKAIELTKNTYTVKPAKEYKSKSSLRIGLLGYVYNIYDPFINMDVIEKLRELQVEFITFDMMDEQTLVESIEQMEKVLFWTFSNKVLGAGYHLFNRSDLDGIIQITAFGCGPDSFLSKLFEIKSDDTGIPFMMVRVDEHTGENHLQTRIEAFVDMLKRKKQVG</sequence>
<accession>A0A135L5I6</accession>
<dbReference type="AlphaFoldDB" id="A0A135L5I6"/>
<comment type="caution">
    <text evidence="2">The sequence shown here is derived from an EMBL/GenBank/DDBJ whole genome shotgun (WGS) entry which is preliminary data.</text>
</comment>
<dbReference type="Gene3D" id="3.40.50.11900">
    <property type="match status" value="1"/>
</dbReference>
<name>A0A135L5I6_9BACI</name>
<dbReference type="InterPro" id="IPR010327">
    <property type="entry name" value="FldB/FldC_alpha/beta"/>
</dbReference>
<dbReference type="PANTHER" id="PTHR32329">
    <property type="entry name" value="BIFUNCTIONAL PROTEIN [INCLUDES 2-HYDROXYACYL-COA DEHYDRATASE (N-TER) AND ITS ACTIVATOR DOMAIN (C_TERM)-RELATED"/>
    <property type="match status" value="1"/>
</dbReference>
<dbReference type="Proteomes" id="UP000070352">
    <property type="component" value="Unassembled WGS sequence"/>
</dbReference>
<feature type="domain" description="DUF2229" evidence="1">
    <location>
        <begin position="2"/>
        <end position="226"/>
    </location>
</feature>
<dbReference type="EMBL" id="LSKU01000001">
    <property type="protein sequence ID" value="KXG44103.1"/>
    <property type="molecule type" value="Genomic_DNA"/>
</dbReference>
<dbReference type="Pfam" id="PF06050">
    <property type="entry name" value="HGD-D"/>
    <property type="match status" value="1"/>
</dbReference>
<proteinExistence type="predicted"/>
<evidence type="ECO:0000313" key="2">
    <source>
        <dbReference type="EMBL" id="KXG44103.1"/>
    </source>
</evidence>